<evidence type="ECO:0000313" key="3">
    <source>
        <dbReference type="Proteomes" id="UP001350748"/>
    </source>
</evidence>
<organism evidence="2 3">
    <name type="scientific">Methylocystis borbori</name>
    <dbReference type="NCBI Taxonomy" id="3118750"/>
    <lineage>
        <taxon>Bacteria</taxon>
        <taxon>Pseudomonadati</taxon>
        <taxon>Pseudomonadota</taxon>
        <taxon>Alphaproteobacteria</taxon>
        <taxon>Hyphomicrobiales</taxon>
        <taxon>Methylocystaceae</taxon>
        <taxon>Methylocystis</taxon>
    </lineage>
</organism>
<keyword evidence="1" id="KW-0812">Transmembrane</keyword>
<keyword evidence="3" id="KW-1185">Reference proteome</keyword>
<feature type="transmembrane region" description="Helical" evidence="1">
    <location>
        <begin position="38"/>
        <end position="60"/>
    </location>
</feature>
<dbReference type="EMBL" id="JAZHYN010000023">
    <property type="protein sequence ID" value="MEF3366740.1"/>
    <property type="molecule type" value="Genomic_DNA"/>
</dbReference>
<name>A0ABU7XHR6_9HYPH</name>
<proteinExistence type="predicted"/>
<dbReference type="RefSeq" id="WP_332081760.1">
    <property type="nucleotide sequence ID" value="NZ_JAZHYN010000023.1"/>
</dbReference>
<accession>A0ABU7XHR6</accession>
<gene>
    <name evidence="2" type="ORF">V3H18_09365</name>
</gene>
<evidence type="ECO:0000313" key="2">
    <source>
        <dbReference type="EMBL" id="MEF3366740.1"/>
    </source>
</evidence>
<reference evidence="2 3" key="1">
    <citation type="submission" date="2024-02" db="EMBL/GenBank/DDBJ databases">
        <authorList>
            <person name="Grouzdev D."/>
        </authorList>
    </citation>
    <scope>NUCLEOTIDE SEQUENCE [LARGE SCALE GENOMIC DNA]</scope>
    <source>
        <strain evidence="2 3">9N</strain>
    </source>
</reference>
<keyword evidence="1" id="KW-1133">Transmembrane helix</keyword>
<sequence length="72" mass="7477">MSLENVGRRYGAPARVIARWNEADLAPLDAHLATVCRFAASLAQAALVIAAIILGAAAVVKFVDALLDAICS</sequence>
<dbReference type="Proteomes" id="UP001350748">
    <property type="component" value="Unassembled WGS sequence"/>
</dbReference>
<evidence type="ECO:0000256" key="1">
    <source>
        <dbReference type="SAM" id="Phobius"/>
    </source>
</evidence>
<comment type="caution">
    <text evidence="2">The sequence shown here is derived from an EMBL/GenBank/DDBJ whole genome shotgun (WGS) entry which is preliminary data.</text>
</comment>
<protein>
    <submittedName>
        <fullName evidence="2">Uncharacterized protein</fullName>
    </submittedName>
</protein>
<keyword evidence="1" id="KW-0472">Membrane</keyword>